<name>A0A8C4R9W8_EPTBU</name>
<reference evidence="1" key="1">
    <citation type="submission" date="2025-08" db="UniProtKB">
        <authorList>
            <consortium name="Ensembl"/>
        </authorList>
    </citation>
    <scope>IDENTIFICATION</scope>
</reference>
<keyword evidence="2" id="KW-1185">Reference proteome</keyword>
<evidence type="ECO:0000313" key="2">
    <source>
        <dbReference type="Proteomes" id="UP000694388"/>
    </source>
</evidence>
<organism evidence="1 2">
    <name type="scientific">Eptatretus burgeri</name>
    <name type="common">Inshore hagfish</name>
    <dbReference type="NCBI Taxonomy" id="7764"/>
    <lineage>
        <taxon>Eukaryota</taxon>
        <taxon>Metazoa</taxon>
        <taxon>Chordata</taxon>
        <taxon>Craniata</taxon>
        <taxon>Vertebrata</taxon>
        <taxon>Cyclostomata</taxon>
        <taxon>Myxini</taxon>
        <taxon>Myxiniformes</taxon>
        <taxon>Myxinidae</taxon>
        <taxon>Eptatretinae</taxon>
        <taxon>Eptatretus</taxon>
    </lineage>
</organism>
<dbReference type="Proteomes" id="UP000694388">
    <property type="component" value="Unplaced"/>
</dbReference>
<reference evidence="1" key="2">
    <citation type="submission" date="2025-09" db="UniProtKB">
        <authorList>
            <consortium name="Ensembl"/>
        </authorList>
    </citation>
    <scope>IDENTIFICATION</scope>
</reference>
<proteinExistence type="predicted"/>
<protein>
    <submittedName>
        <fullName evidence="1">Uncharacterized protein</fullName>
    </submittedName>
</protein>
<accession>A0A8C4R9W8</accession>
<dbReference type="Ensembl" id="ENSEBUT00000026963.1">
    <property type="protein sequence ID" value="ENSEBUP00000026387.1"/>
    <property type="gene ID" value="ENSEBUG00000016258.1"/>
</dbReference>
<sequence>MNSDPGTLQNIVTEPSLRALTAADYGRPKPRQRQSLQDAIRPHIDSFDYVVLEGMAQAAQV</sequence>
<evidence type="ECO:0000313" key="1">
    <source>
        <dbReference type="Ensembl" id="ENSEBUP00000026387.1"/>
    </source>
</evidence>
<dbReference type="AlphaFoldDB" id="A0A8C4R9W8"/>